<evidence type="ECO:0000256" key="1">
    <source>
        <dbReference type="ARBA" id="ARBA00023125"/>
    </source>
</evidence>
<dbReference type="InterPro" id="IPR001387">
    <property type="entry name" value="Cro/C1-type_HTH"/>
</dbReference>
<dbReference type="OrthoDB" id="9812960at2"/>
<dbReference type="AlphaFoldDB" id="A0A1E5H687"/>
<dbReference type="GO" id="GO:0003700">
    <property type="term" value="F:DNA-binding transcription factor activity"/>
    <property type="evidence" value="ECO:0007669"/>
    <property type="project" value="TreeGrafter"/>
</dbReference>
<dbReference type="Gene3D" id="1.10.260.40">
    <property type="entry name" value="lambda repressor-like DNA-binding domains"/>
    <property type="match status" value="1"/>
</dbReference>
<evidence type="ECO:0000313" key="3">
    <source>
        <dbReference type="EMBL" id="OEG20402.1"/>
    </source>
</evidence>
<keyword evidence="1" id="KW-0238">DNA-binding</keyword>
<dbReference type="SUPFAM" id="SSF47413">
    <property type="entry name" value="lambda repressor-like DNA-binding domains"/>
    <property type="match status" value="1"/>
</dbReference>
<name>A0A1E5H687_9ENTE</name>
<dbReference type="RefSeq" id="WP_069661712.1">
    <property type="nucleotide sequence ID" value="NZ_JBHUJJ010000001.1"/>
</dbReference>
<reference evidence="4" key="1">
    <citation type="submission" date="2016-09" db="EMBL/GenBank/DDBJ databases">
        <authorList>
            <person name="Gulvik C.A."/>
        </authorList>
    </citation>
    <scope>NUCLEOTIDE SEQUENCE [LARGE SCALE GENOMIC DNA]</scope>
    <source>
        <strain evidence="4">LMG 8895</strain>
    </source>
</reference>
<comment type="caution">
    <text evidence="3">The sequence shown here is derived from an EMBL/GenBank/DDBJ whole genome shotgun (WGS) entry which is preliminary data.</text>
</comment>
<dbReference type="PANTHER" id="PTHR46797">
    <property type="entry name" value="HTH-TYPE TRANSCRIPTIONAL REGULATOR"/>
    <property type="match status" value="1"/>
</dbReference>
<dbReference type="GO" id="GO:0005829">
    <property type="term" value="C:cytosol"/>
    <property type="evidence" value="ECO:0007669"/>
    <property type="project" value="TreeGrafter"/>
</dbReference>
<dbReference type="Proteomes" id="UP000095094">
    <property type="component" value="Unassembled WGS sequence"/>
</dbReference>
<feature type="domain" description="HTH cro/C1-type" evidence="2">
    <location>
        <begin position="7"/>
        <end position="62"/>
    </location>
</feature>
<dbReference type="Pfam" id="PF01381">
    <property type="entry name" value="HTH_3"/>
    <property type="match status" value="1"/>
</dbReference>
<dbReference type="PANTHER" id="PTHR46797:SF1">
    <property type="entry name" value="METHYLPHOSPHONATE SYNTHASE"/>
    <property type="match status" value="1"/>
</dbReference>
<accession>A0A1E5H687</accession>
<dbReference type="CDD" id="cd00093">
    <property type="entry name" value="HTH_XRE"/>
    <property type="match status" value="1"/>
</dbReference>
<gene>
    <name evidence="3" type="ORF">BCR25_00860</name>
</gene>
<protein>
    <submittedName>
        <fullName evidence="3">Transcriptional regulator</fullName>
    </submittedName>
</protein>
<sequence length="94" mass="10445">MDFGERLKHLRESKELGVNQLALKSGVNASNISRLENGERKDPTFKTVKKLAKALGVSVSYFADEPSELLAITAKLDKDVPIEELGDIIDYIKK</sequence>
<dbReference type="EMBL" id="MIJY01000001">
    <property type="protein sequence ID" value="OEG20402.1"/>
    <property type="molecule type" value="Genomic_DNA"/>
</dbReference>
<dbReference type="SMART" id="SM00530">
    <property type="entry name" value="HTH_XRE"/>
    <property type="match status" value="1"/>
</dbReference>
<dbReference type="PROSITE" id="PS50943">
    <property type="entry name" value="HTH_CROC1"/>
    <property type="match status" value="1"/>
</dbReference>
<organism evidence="3 4">
    <name type="scientific">Enterococcus termitis</name>
    <dbReference type="NCBI Taxonomy" id="332950"/>
    <lineage>
        <taxon>Bacteria</taxon>
        <taxon>Bacillati</taxon>
        <taxon>Bacillota</taxon>
        <taxon>Bacilli</taxon>
        <taxon>Lactobacillales</taxon>
        <taxon>Enterococcaceae</taxon>
        <taxon>Enterococcus</taxon>
    </lineage>
</organism>
<dbReference type="GO" id="GO:0003677">
    <property type="term" value="F:DNA binding"/>
    <property type="evidence" value="ECO:0007669"/>
    <property type="project" value="UniProtKB-KW"/>
</dbReference>
<dbReference type="InterPro" id="IPR050807">
    <property type="entry name" value="TransReg_Diox_bact_type"/>
</dbReference>
<evidence type="ECO:0000259" key="2">
    <source>
        <dbReference type="PROSITE" id="PS50943"/>
    </source>
</evidence>
<keyword evidence="4" id="KW-1185">Reference proteome</keyword>
<dbReference type="InterPro" id="IPR010982">
    <property type="entry name" value="Lambda_DNA-bd_dom_sf"/>
</dbReference>
<proteinExistence type="predicted"/>
<evidence type="ECO:0000313" key="4">
    <source>
        <dbReference type="Proteomes" id="UP000095094"/>
    </source>
</evidence>